<feature type="non-terminal residue" evidence="2">
    <location>
        <position position="161"/>
    </location>
</feature>
<reference evidence="2" key="1">
    <citation type="journal article" date="2015" name="Sci. Rep.">
        <title>Tissue- and time-dependent transcription in Ixodes ricinus salivary glands and midguts when blood feeding on the vertebrate host.</title>
        <authorList>
            <person name="Kotsyfakis M."/>
            <person name="Schwarz A."/>
            <person name="Erhart J."/>
            <person name="Ribeiro J.M."/>
        </authorList>
    </citation>
    <scope>NUCLEOTIDE SEQUENCE</scope>
    <source>
        <tissue evidence="2">Salivary gland and midgut</tissue>
    </source>
</reference>
<evidence type="ECO:0000313" key="2">
    <source>
        <dbReference type="EMBL" id="JAB78497.1"/>
    </source>
</evidence>
<dbReference type="AlphaFoldDB" id="V5HRH4"/>
<organism evidence="2">
    <name type="scientific">Ixodes ricinus</name>
    <name type="common">Common tick</name>
    <name type="synonym">Acarus ricinus</name>
    <dbReference type="NCBI Taxonomy" id="34613"/>
    <lineage>
        <taxon>Eukaryota</taxon>
        <taxon>Metazoa</taxon>
        <taxon>Ecdysozoa</taxon>
        <taxon>Arthropoda</taxon>
        <taxon>Chelicerata</taxon>
        <taxon>Arachnida</taxon>
        <taxon>Acari</taxon>
        <taxon>Parasitiformes</taxon>
        <taxon>Ixodida</taxon>
        <taxon>Ixodoidea</taxon>
        <taxon>Ixodidae</taxon>
        <taxon>Ixodinae</taxon>
        <taxon>Ixodes</taxon>
    </lineage>
</organism>
<feature type="region of interest" description="Disordered" evidence="1">
    <location>
        <begin position="80"/>
        <end position="161"/>
    </location>
</feature>
<sequence length="161" mass="18029">IIAVVAALLPVVNCAPAEKNDTKEDRSCTKREADAKKEKGPVLGCNFFCHLYEGDDSYVKRYYPDGVPCQYNEKLVSKCENNECPYPKDAEEQNKEKKHKPEEGQDNDKKDQQDKGEENENAQGGPGEVTTEGNGEGKEKPKEGDQDKDEEENTDGENKEE</sequence>
<evidence type="ECO:0000256" key="1">
    <source>
        <dbReference type="SAM" id="MobiDB-lite"/>
    </source>
</evidence>
<proteinExistence type="evidence at transcript level"/>
<name>V5HRH4_IXORI</name>
<feature type="compositionally biased region" description="Basic and acidic residues" evidence="1">
    <location>
        <begin position="80"/>
        <end position="118"/>
    </location>
</feature>
<protein>
    <submittedName>
        <fullName evidence="2">Putative salivary acidic secreted protein</fullName>
    </submittedName>
</protein>
<feature type="non-terminal residue" evidence="2">
    <location>
        <position position="1"/>
    </location>
</feature>
<dbReference type="EMBL" id="GANP01005971">
    <property type="protein sequence ID" value="JAB78497.1"/>
    <property type="molecule type" value="mRNA"/>
</dbReference>
<feature type="compositionally biased region" description="Basic and acidic residues" evidence="1">
    <location>
        <begin position="135"/>
        <end position="145"/>
    </location>
</feature>
<feature type="compositionally biased region" description="Acidic residues" evidence="1">
    <location>
        <begin position="146"/>
        <end position="161"/>
    </location>
</feature>
<accession>V5HRH4</accession>